<evidence type="ECO:0000256" key="1">
    <source>
        <dbReference type="SAM" id="MobiDB-lite"/>
    </source>
</evidence>
<dbReference type="Proteomes" id="UP000694865">
    <property type="component" value="Unplaced"/>
</dbReference>
<keyword evidence="2" id="KW-1185">Reference proteome</keyword>
<accession>A0ABM0GMX4</accession>
<gene>
    <name evidence="3" type="primary">LOC100377115</name>
</gene>
<name>A0ABM0GMX4_SACKO</name>
<proteinExistence type="predicted"/>
<protein>
    <submittedName>
        <fullName evidence="3">Uncharacterized protein LOC100377115</fullName>
    </submittedName>
</protein>
<organism evidence="2 3">
    <name type="scientific">Saccoglossus kowalevskii</name>
    <name type="common">Acorn worm</name>
    <dbReference type="NCBI Taxonomy" id="10224"/>
    <lineage>
        <taxon>Eukaryota</taxon>
        <taxon>Metazoa</taxon>
        <taxon>Hemichordata</taxon>
        <taxon>Enteropneusta</taxon>
        <taxon>Harrimaniidae</taxon>
        <taxon>Saccoglossus</taxon>
    </lineage>
</organism>
<dbReference type="RefSeq" id="XP_002733456.1">
    <property type="nucleotide sequence ID" value="XM_002733410.2"/>
</dbReference>
<dbReference type="GeneID" id="100377115"/>
<feature type="region of interest" description="Disordered" evidence="1">
    <location>
        <begin position="1"/>
        <end position="20"/>
    </location>
</feature>
<sequence>MSQKLLTGPGPCTEPGVCSRSDSLSPMMMMMMMKKKMEGNIPMSGKMAMPMTQNMANGKLLNFLNDRELVVKIAKKHRELSFSEHVQRQYDKLDPSSPSVMLETMMIWSDTANRVLKEMCPEFPDVKATPICLFAMEMLVQKYEKDPEVRRHLDFMYEFRSMMQSGKLQPGDKVPDVGIVDVETKEVRQLSSLNLRKNRPMVVIASSFS</sequence>
<reference evidence="3" key="1">
    <citation type="submission" date="2025-08" db="UniProtKB">
        <authorList>
            <consortium name="RefSeq"/>
        </authorList>
    </citation>
    <scope>IDENTIFICATION</scope>
    <source>
        <tissue evidence="3">Testes</tissue>
    </source>
</reference>
<evidence type="ECO:0000313" key="2">
    <source>
        <dbReference type="Proteomes" id="UP000694865"/>
    </source>
</evidence>
<evidence type="ECO:0000313" key="3">
    <source>
        <dbReference type="RefSeq" id="XP_002733456.1"/>
    </source>
</evidence>